<keyword evidence="3" id="KW-0677">Repeat</keyword>
<dbReference type="GO" id="GO:0003755">
    <property type="term" value="F:peptidyl-prolyl cis-trans isomerase activity"/>
    <property type="evidence" value="ECO:0007669"/>
    <property type="project" value="UniProtKB-KW"/>
</dbReference>
<feature type="region of interest" description="Disordered" evidence="8">
    <location>
        <begin position="551"/>
        <end position="585"/>
    </location>
</feature>
<dbReference type="Pfam" id="PF00254">
    <property type="entry name" value="FKBP_C"/>
    <property type="match status" value="1"/>
</dbReference>
<dbReference type="InterPro" id="IPR001179">
    <property type="entry name" value="PPIase_FKBP_dom"/>
</dbReference>
<evidence type="ECO:0000256" key="1">
    <source>
        <dbReference type="ARBA" id="ARBA00000971"/>
    </source>
</evidence>
<keyword evidence="6 7" id="KW-0413">Isomerase</keyword>
<dbReference type="Gene3D" id="1.25.40.10">
    <property type="entry name" value="Tetratricopeptide repeat domain"/>
    <property type="match status" value="1"/>
</dbReference>
<dbReference type="InterPro" id="IPR019734">
    <property type="entry name" value="TPR_rpt"/>
</dbReference>
<dbReference type="AlphaFoldDB" id="A0A7S1A0S6"/>
<evidence type="ECO:0000256" key="4">
    <source>
        <dbReference type="ARBA" id="ARBA00022803"/>
    </source>
</evidence>
<dbReference type="SUPFAM" id="SSF54534">
    <property type="entry name" value="FKBP-like"/>
    <property type="match status" value="3"/>
</dbReference>
<evidence type="ECO:0000256" key="5">
    <source>
        <dbReference type="ARBA" id="ARBA00023110"/>
    </source>
</evidence>
<evidence type="ECO:0000256" key="7">
    <source>
        <dbReference type="PROSITE-ProRule" id="PRU00277"/>
    </source>
</evidence>
<comment type="catalytic activity">
    <reaction evidence="1 7">
        <text>[protein]-peptidylproline (omega=180) = [protein]-peptidylproline (omega=0)</text>
        <dbReference type="Rhea" id="RHEA:16237"/>
        <dbReference type="Rhea" id="RHEA-COMP:10747"/>
        <dbReference type="Rhea" id="RHEA-COMP:10748"/>
        <dbReference type="ChEBI" id="CHEBI:83833"/>
        <dbReference type="ChEBI" id="CHEBI:83834"/>
        <dbReference type="EC" id="5.2.1.8"/>
    </reaction>
</comment>
<dbReference type="InterPro" id="IPR011990">
    <property type="entry name" value="TPR-like_helical_dom_sf"/>
</dbReference>
<sequence length="605" mass="65629">MSDVEDIDEGEDKIRPEEQHIEGFSSDEEEEEPEGPQCPWGLKKKLIEEGDAERVYPKSQDEVSVHYVVQLKDGTQVYSTRQNNDGKPKTFVLENNPRDVVCGLDWGVQTMRKNEVAEFTVHPKLAYDDYGAPGVPKNATLCFKVELLGWVTKDDLFGDQRAVKTIVTEGLGEERAVEGQEVVLSWKLTSRGGKTLEERGNEEFTVGSPVFGPVSRVVSRAVTRMAEGERATVLLSRDCVPSDERRYAGATLELYLSRIFECRDVVLSGDKVLRMKVLKKGTGHHVARDAAHAKMLVESVTDGNVLLPGFSGPKILEFTIGDGEVCDALEIAVLTMKAGERSVVTSRRPALCSEPELGLTNVDARQVVWTVELQEVDEGTDTTKLSPENLAVFAAARKEVGTQLFKRGRHALALERFTKVTSLVDALEKNGQLEPQTLGLRRTCGLNAAACLLKTGDPHGAKAACDVVLSREPSHAKALYRRASAFLALSHYTAAAQDLNTILRQDSQNAEARALLAQVRVAQKQYAADAKAAASRMIASTALPPVAASVSSAGAEATTDPKTATLTKESARETQDGKTSPAGPTLLKRASSKFLTCAALPCGKV</sequence>
<dbReference type="EMBL" id="HBFQ01018934">
    <property type="protein sequence ID" value="CAD8838913.1"/>
    <property type="molecule type" value="Transcribed_RNA"/>
</dbReference>
<feature type="region of interest" description="Disordered" evidence="8">
    <location>
        <begin position="1"/>
        <end position="42"/>
    </location>
</feature>
<evidence type="ECO:0000259" key="9">
    <source>
        <dbReference type="PROSITE" id="PS50059"/>
    </source>
</evidence>
<keyword evidence="4" id="KW-0802">TPR repeat</keyword>
<reference evidence="10" key="1">
    <citation type="submission" date="2021-01" db="EMBL/GenBank/DDBJ databases">
        <authorList>
            <person name="Corre E."/>
            <person name="Pelletier E."/>
            <person name="Niang G."/>
            <person name="Scheremetjew M."/>
            <person name="Finn R."/>
            <person name="Kale V."/>
            <person name="Holt S."/>
            <person name="Cochrane G."/>
            <person name="Meng A."/>
            <person name="Brown T."/>
            <person name="Cohen L."/>
        </authorList>
    </citation>
    <scope>NUCLEOTIDE SEQUENCE</scope>
</reference>
<dbReference type="PANTHER" id="PTHR46512:SF9">
    <property type="entry name" value="PEPTIDYLPROLYL ISOMERASE"/>
    <property type="match status" value="1"/>
</dbReference>
<dbReference type="SUPFAM" id="SSF48452">
    <property type="entry name" value="TPR-like"/>
    <property type="match status" value="1"/>
</dbReference>
<proteinExistence type="predicted"/>
<evidence type="ECO:0000256" key="6">
    <source>
        <dbReference type="ARBA" id="ARBA00023235"/>
    </source>
</evidence>
<accession>A0A7S1A0S6</accession>
<dbReference type="SMART" id="SM00028">
    <property type="entry name" value="TPR"/>
    <property type="match status" value="3"/>
</dbReference>
<organism evidence="10">
    <name type="scientific">Noctiluca scintillans</name>
    <name type="common">Sea sparkle</name>
    <name type="synonym">Red tide dinoflagellate</name>
    <dbReference type="NCBI Taxonomy" id="2966"/>
    <lineage>
        <taxon>Eukaryota</taxon>
        <taxon>Sar</taxon>
        <taxon>Alveolata</taxon>
        <taxon>Dinophyceae</taxon>
        <taxon>Noctilucales</taxon>
        <taxon>Noctilucaceae</taxon>
        <taxon>Noctiluca</taxon>
    </lineage>
</organism>
<name>A0A7S1A0S6_NOCSC</name>
<protein>
    <recommendedName>
        <fullName evidence="2 7">peptidylprolyl isomerase</fullName>
        <ecNumber evidence="2 7">5.2.1.8</ecNumber>
    </recommendedName>
</protein>
<dbReference type="InterPro" id="IPR050754">
    <property type="entry name" value="FKBP4/5/8-like"/>
</dbReference>
<feature type="compositionally biased region" description="Basic and acidic residues" evidence="8">
    <location>
        <begin position="12"/>
        <end position="21"/>
    </location>
</feature>
<dbReference type="Pfam" id="PF14559">
    <property type="entry name" value="TPR_19"/>
    <property type="match status" value="1"/>
</dbReference>
<feature type="domain" description="PPIase FKBP-type" evidence="9">
    <location>
        <begin position="60"/>
        <end position="151"/>
    </location>
</feature>
<evidence type="ECO:0000256" key="2">
    <source>
        <dbReference type="ARBA" id="ARBA00013194"/>
    </source>
</evidence>
<dbReference type="InterPro" id="IPR046357">
    <property type="entry name" value="PPIase_dom_sf"/>
</dbReference>
<dbReference type="EC" id="5.2.1.8" evidence="2 7"/>
<feature type="compositionally biased region" description="Acidic residues" evidence="8">
    <location>
        <begin position="25"/>
        <end position="34"/>
    </location>
</feature>
<dbReference type="PANTHER" id="PTHR46512">
    <property type="entry name" value="PEPTIDYLPROLYL ISOMERASE"/>
    <property type="match status" value="1"/>
</dbReference>
<keyword evidence="5 7" id="KW-0697">Rotamase</keyword>
<dbReference type="Gene3D" id="3.10.50.40">
    <property type="match status" value="3"/>
</dbReference>
<evidence type="ECO:0000256" key="8">
    <source>
        <dbReference type="SAM" id="MobiDB-lite"/>
    </source>
</evidence>
<evidence type="ECO:0000256" key="3">
    <source>
        <dbReference type="ARBA" id="ARBA00022737"/>
    </source>
</evidence>
<dbReference type="PROSITE" id="PS50059">
    <property type="entry name" value="FKBP_PPIASE"/>
    <property type="match status" value="1"/>
</dbReference>
<gene>
    <name evidence="10" type="ORF">NSCI0253_LOCUS13261</name>
</gene>
<feature type="compositionally biased region" description="Acidic residues" evidence="8">
    <location>
        <begin position="1"/>
        <end position="11"/>
    </location>
</feature>
<evidence type="ECO:0000313" key="10">
    <source>
        <dbReference type="EMBL" id="CAD8838913.1"/>
    </source>
</evidence>